<evidence type="ECO:0000256" key="6">
    <source>
        <dbReference type="PIRNR" id="PIRNR001123"/>
    </source>
</evidence>
<evidence type="ECO:0000256" key="7">
    <source>
        <dbReference type="PIRSR" id="PIRSR001123-1"/>
    </source>
</evidence>
<protein>
    <submittedName>
        <fullName evidence="9">M20/M25/M40 family metallo-hydrolase</fullName>
    </submittedName>
</protein>
<dbReference type="GO" id="GO:0046872">
    <property type="term" value="F:metal ion binding"/>
    <property type="evidence" value="ECO:0007669"/>
    <property type="project" value="UniProtKB-UniRule"/>
</dbReference>
<feature type="binding site" evidence="8">
    <location>
        <position position="170"/>
    </location>
    <ligand>
        <name>Zn(2+)</name>
        <dbReference type="ChEBI" id="CHEBI:29105"/>
        <label>2</label>
    </ligand>
</feature>
<dbReference type="Gene3D" id="2.40.30.40">
    <property type="entry name" value="Peptidase M42, domain 2"/>
    <property type="match status" value="1"/>
</dbReference>
<dbReference type="InterPro" id="IPR023367">
    <property type="entry name" value="Peptidase_M42_dom2"/>
</dbReference>
<evidence type="ECO:0000313" key="10">
    <source>
        <dbReference type="Proteomes" id="UP000886886"/>
    </source>
</evidence>
<dbReference type="PANTHER" id="PTHR32481:SF0">
    <property type="entry name" value="AMINOPEPTIDASE YPDE-RELATED"/>
    <property type="match status" value="1"/>
</dbReference>
<gene>
    <name evidence="9" type="ORF">IAB26_05395</name>
</gene>
<feature type="active site" description="Proton acceptor" evidence="7">
    <location>
        <position position="202"/>
    </location>
</feature>
<accession>A0A9D0ZU92</accession>
<name>A0A9D0ZU92_9FIRM</name>
<dbReference type="Proteomes" id="UP000886886">
    <property type="component" value="Unassembled WGS sequence"/>
</dbReference>
<organism evidence="9 10">
    <name type="scientific">Candidatus Limivivens merdigallinarum</name>
    <dbReference type="NCBI Taxonomy" id="2840859"/>
    <lineage>
        <taxon>Bacteria</taxon>
        <taxon>Bacillati</taxon>
        <taxon>Bacillota</taxon>
        <taxon>Clostridia</taxon>
        <taxon>Lachnospirales</taxon>
        <taxon>Lachnospiraceae</taxon>
        <taxon>Lachnospiraceae incertae sedis</taxon>
        <taxon>Candidatus Limivivens</taxon>
    </lineage>
</organism>
<evidence type="ECO:0000256" key="3">
    <source>
        <dbReference type="ARBA" id="ARBA00022670"/>
    </source>
</evidence>
<evidence type="ECO:0000313" key="9">
    <source>
        <dbReference type="EMBL" id="HIQ95981.1"/>
    </source>
</evidence>
<comment type="cofactor">
    <cofactor evidence="8">
        <name>a divalent metal cation</name>
        <dbReference type="ChEBI" id="CHEBI:60240"/>
    </cofactor>
    <text evidence="8">Binds 2 divalent metal cations per subunit.</text>
</comment>
<keyword evidence="3" id="KW-0645">Protease</keyword>
<dbReference type="AlphaFoldDB" id="A0A9D0ZU92"/>
<feature type="binding site" evidence="8">
    <location>
        <position position="203"/>
    </location>
    <ligand>
        <name>Zn(2+)</name>
        <dbReference type="ChEBI" id="CHEBI:29105"/>
        <label>2</label>
    </ligand>
</feature>
<feature type="binding site" evidence="8">
    <location>
        <position position="312"/>
    </location>
    <ligand>
        <name>Zn(2+)</name>
        <dbReference type="ChEBI" id="CHEBI:29105"/>
        <label>2</label>
    </ligand>
</feature>
<dbReference type="InterPro" id="IPR008007">
    <property type="entry name" value="Peptidase_M42"/>
</dbReference>
<dbReference type="SUPFAM" id="SSF53187">
    <property type="entry name" value="Zn-dependent exopeptidases"/>
    <property type="match status" value="1"/>
</dbReference>
<comment type="caution">
    <text evidence="9">The sequence shown here is derived from an EMBL/GenBank/DDBJ whole genome shotgun (WGS) entry which is preliminary data.</text>
</comment>
<dbReference type="Pfam" id="PF05343">
    <property type="entry name" value="Peptidase_M42"/>
    <property type="match status" value="1"/>
</dbReference>
<dbReference type="PANTHER" id="PTHR32481">
    <property type="entry name" value="AMINOPEPTIDASE"/>
    <property type="match status" value="1"/>
</dbReference>
<keyword evidence="2" id="KW-0031">Aminopeptidase</keyword>
<reference evidence="9" key="2">
    <citation type="journal article" date="2021" name="PeerJ">
        <title>Extensive microbial diversity within the chicken gut microbiome revealed by metagenomics and culture.</title>
        <authorList>
            <person name="Gilroy R."/>
            <person name="Ravi A."/>
            <person name="Getino M."/>
            <person name="Pursley I."/>
            <person name="Horton D.L."/>
            <person name="Alikhan N.F."/>
            <person name="Baker D."/>
            <person name="Gharbi K."/>
            <person name="Hall N."/>
            <person name="Watson M."/>
            <person name="Adriaenssens E.M."/>
            <person name="Foster-Nyarko E."/>
            <person name="Jarju S."/>
            <person name="Secka A."/>
            <person name="Antonio M."/>
            <person name="Oren A."/>
            <person name="Chaudhuri R.R."/>
            <person name="La Ragione R."/>
            <person name="Hildebrand F."/>
            <person name="Pallen M.J."/>
        </authorList>
    </citation>
    <scope>NUCLEOTIDE SEQUENCE</scope>
    <source>
        <strain evidence="9">ChiSjej3B21-11622</strain>
    </source>
</reference>
<keyword evidence="4 8" id="KW-0479">Metal-binding</keyword>
<evidence type="ECO:0000256" key="1">
    <source>
        <dbReference type="ARBA" id="ARBA00006272"/>
    </source>
</evidence>
<dbReference type="Gene3D" id="3.40.630.10">
    <property type="entry name" value="Zn peptidases"/>
    <property type="match status" value="1"/>
</dbReference>
<evidence type="ECO:0000256" key="8">
    <source>
        <dbReference type="PIRSR" id="PIRSR001123-2"/>
    </source>
</evidence>
<dbReference type="InterPro" id="IPR051464">
    <property type="entry name" value="Peptidase_M42_aminopept"/>
</dbReference>
<dbReference type="GO" id="GO:0006508">
    <property type="term" value="P:proteolysis"/>
    <property type="evidence" value="ECO:0007669"/>
    <property type="project" value="UniProtKB-KW"/>
</dbReference>
<evidence type="ECO:0000256" key="2">
    <source>
        <dbReference type="ARBA" id="ARBA00022438"/>
    </source>
</evidence>
<dbReference type="GO" id="GO:0004177">
    <property type="term" value="F:aminopeptidase activity"/>
    <property type="evidence" value="ECO:0007669"/>
    <property type="project" value="UniProtKB-UniRule"/>
</dbReference>
<dbReference type="PIRSF" id="PIRSF001123">
    <property type="entry name" value="PepA_GA"/>
    <property type="match status" value="1"/>
</dbReference>
<feature type="binding site" evidence="8">
    <location>
        <position position="63"/>
    </location>
    <ligand>
        <name>Zn(2+)</name>
        <dbReference type="ChEBI" id="CHEBI:29105"/>
        <label>1</label>
    </ligand>
</feature>
<evidence type="ECO:0000256" key="5">
    <source>
        <dbReference type="ARBA" id="ARBA00022801"/>
    </source>
</evidence>
<comment type="similarity">
    <text evidence="1 6">Belongs to the peptidase M42 family.</text>
</comment>
<reference evidence="9" key="1">
    <citation type="submission" date="2020-10" db="EMBL/GenBank/DDBJ databases">
        <authorList>
            <person name="Gilroy R."/>
        </authorList>
    </citation>
    <scope>NUCLEOTIDE SEQUENCE</scope>
    <source>
        <strain evidence="9">ChiSjej3B21-11622</strain>
    </source>
</reference>
<proteinExistence type="inferred from homology"/>
<keyword evidence="5" id="KW-0378">Hydrolase</keyword>
<dbReference type="SUPFAM" id="SSF101821">
    <property type="entry name" value="Aminopeptidase/glucanase lid domain"/>
    <property type="match status" value="1"/>
</dbReference>
<dbReference type="EMBL" id="DVFT01000081">
    <property type="protein sequence ID" value="HIQ95981.1"/>
    <property type="molecule type" value="Genomic_DNA"/>
</dbReference>
<feature type="binding site" evidence="8">
    <location>
        <position position="225"/>
    </location>
    <ligand>
        <name>Zn(2+)</name>
        <dbReference type="ChEBI" id="CHEBI:29105"/>
        <label>1</label>
    </ligand>
</feature>
<feature type="binding site" evidence="8">
    <location>
        <position position="170"/>
    </location>
    <ligand>
        <name>Zn(2+)</name>
        <dbReference type="ChEBI" id="CHEBI:29105"/>
        <label>1</label>
    </ligand>
</feature>
<evidence type="ECO:0000256" key="4">
    <source>
        <dbReference type="ARBA" id="ARBA00022723"/>
    </source>
</evidence>
<sequence>MKNEQFLTELLSEISVSGHEEESLSKVAAHMEPYADEIRRDELGDVVCVLNPEKTPRILAAAHGDEIGLMVHYISEEGYLYVTSRGGFPPQLYLGHQVKVLTDRGILYGTVVFSRELLEKKDLKAKELSIDIGARDKEDAAAKVSLGDVVVFDSQIRTLANGRFSARALDDRLGVFIVMEAFKRAKERGSQNGIYCAATAGEETSQHGAYFTAARVEPDVAIVVDVTWASDYPGTDPKDTGEVALGKGPVLCNAPIIPRWLNQRLLDCAKKAGVEVQMESAARMTSTDGDRIHLAGKGIPMALISIPLRYMHTPGETADLQDIEGCIALLTEFLVNAYE</sequence>